<evidence type="ECO:0000313" key="1">
    <source>
        <dbReference type="EMBL" id="MDK7298972.1"/>
    </source>
</evidence>
<dbReference type="InterPro" id="IPR031616">
    <property type="entry name" value="BsrE-like"/>
</dbReference>
<reference evidence="1 2" key="1">
    <citation type="submission" date="2023-05" db="EMBL/GenBank/DDBJ databases">
        <title>Cataloging the Phylogenetic Diversity of Human Bladder Bacteria.</title>
        <authorList>
            <person name="Du J."/>
        </authorList>
    </citation>
    <scope>NUCLEOTIDE SEQUENCE [LARGE SCALE GENOMIC DNA]</scope>
    <source>
        <strain evidence="1 2">UMB0725</strain>
    </source>
</reference>
<comment type="caution">
    <text evidence="1">The sequence shown here is derived from an EMBL/GenBank/DDBJ whole genome shotgun (WGS) entry which is preliminary data.</text>
</comment>
<evidence type="ECO:0000313" key="2">
    <source>
        <dbReference type="Proteomes" id="UP001230232"/>
    </source>
</evidence>
<proteinExistence type="predicted"/>
<protein>
    <submittedName>
        <fullName evidence="1">Holin-like toxin</fullName>
    </submittedName>
</protein>
<dbReference type="EMBL" id="JASOPW010000004">
    <property type="protein sequence ID" value="MDK7298972.1"/>
    <property type="molecule type" value="Genomic_DNA"/>
</dbReference>
<dbReference type="Proteomes" id="UP001230232">
    <property type="component" value="Unassembled WGS sequence"/>
</dbReference>
<accession>A0ABD4ZLP9</accession>
<name>A0ABD4ZLP9_9LACO</name>
<dbReference type="AlphaFoldDB" id="A0ABD4ZLP9"/>
<dbReference type="RefSeq" id="WP_240307266.1">
    <property type="nucleotide sequence ID" value="NZ_AP018549.1"/>
</dbReference>
<dbReference type="GeneID" id="48925848"/>
<dbReference type="Pfam" id="PF16935">
    <property type="entry name" value="Hol_Tox"/>
    <property type="match status" value="1"/>
</dbReference>
<sequence length="27" mass="3190">MLLFGTFVLALLTYIDHHKKIKTPLYL</sequence>
<organism evidence="1 2">
    <name type="scientific">Lactobacillus paragasseri</name>
    <dbReference type="NCBI Taxonomy" id="2107999"/>
    <lineage>
        <taxon>Bacteria</taxon>
        <taxon>Bacillati</taxon>
        <taxon>Bacillota</taxon>
        <taxon>Bacilli</taxon>
        <taxon>Lactobacillales</taxon>
        <taxon>Lactobacillaceae</taxon>
        <taxon>Lactobacillus</taxon>
    </lineage>
</organism>
<gene>
    <name evidence="1" type="ORF">QP478_07075</name>
</gene>